<name>A0A0B7NXI7_PROFF</name>
<feature type="transmembrane region" description="Helical" evidence="11">
    <location>
        <begin position="393"/>
        <end position="412"/>
    </location>
</feature>
<reference evidence="13" key="1">
    <citation type="submission" date="2014-08" db="EMBL/GenBank/DDBJ databases">
        <authorList>
            <person name="Falentin Helene"/>
        </authorList>
    </citation>
    <scope>NUCLEOTIDE SEQUENCE</scope>
</reference>
<evidence type="ECO:0000256" key="8">
    <source>
        <dbReference type="ARBA" id="ARBA00022989"/>
    </source>
</evidence>
<feature type="transmembrane region" description="Helical" evidence="11">
    <location>
        <begin position="462"/>
        <end position="481"/>
    </location>
</feature>
<feature type="region of interest" description="Disordered" evidence="10">
    <location>
        <begin position="1"/>
        <end position="43"/>
    </location>
</feature>
<evidence type="ECO:0000256" key="6">
    <source>
        <dbReference type="ARBA" id="ARBA00022692"/>
    </source>
</evidence>
<feature type="transmembrane region" description="Helical" evidence="11">
    <location>
        <begin position="51"/>
        <end position="69"/>
    </location>
</feature>
<dbReference type="PIRSF" id="PIRSF006060">
    <property type="entry name" value="AA_transporter"/>
    <property type="match status" value="1"/>
</dbReference>
<feature type="transmembrane region" description="Helical" evidence="11">
    <location>
        <begin position="130"/>
        <end position="150"/>
    </location>
</feature>
<evidence type="ECO:0000256" key="5">
    <source>
        <dbReference type="ARBA" id="ARBA00022519"/>
    </source>
</evidence>
<dbReference type="PROSITE" id="PS00218">
    <property type="entry name" value="AMINO_ACID_PERMEASE_1"/>
    <property type="match status" value="1"/>
</dbReference>
<feature type="transmembrane region" description="Helical" evidence="11">
    <location>
        <begin position="232"/>
        <end position="253"/>
    </location>
</feature>
<gene>
    <name evidence="13" type="primary">proY</name>
    <name evidence="13" type="ORF">PFCIRM138_10680</name>
</gene>
<keyword evidence="9 11" id="KW-0472">Membrane</keyword>
<keyword evidence="6 11" id="KW-0812">Transmembrane</keyword>
<sequence>MSNQPDRPRGARPTTGGGATGQRVPSGAPSGVDDDPTTQPGLRRGLKNRHIQLIALGGAIGTGLFYGSGQSIGQAGPAILLCYLVGGAAIFMVMRALGEMSVDTPVTGAFSYYAWRNWGERAGFVSGWNYWFNFVAVSMAELTVVGKYVQFWAPGVPAWVSAAAFLVVVTLVNLVSVKAFGEFEFWFAIIKVVAIIAMIVLGALIITTGLGNGGHPIGVENLWVNDGFFPKGLWGVLLGLVIVMFSFGGVELIGITAGEAENPRTTIPRAINQVVWRILVFYVGAVFVMLCLFPWNQLGTSESPFVTIFDKIGITGAANILNLVVLTAAASAYNSGLYSNGRMLYSLARQHNAPRALMKVNRFGSPWVGVLVSSAVTAVAVVLTFLFPDTVFLYVMSIALMAAMTNWVMVVYTDVKFRQRIGPEGAAKLAYRMPGNPWTNYATLAFLGFVMVLMAFTPDYRIALPIGAVWIAGLLCAYSLVKRWRDKHGIEAVSEDRWRM</sequence>
<comment type="similarity">
    <text evidence="2">Belongs to the amino acid-polyamine-organocation (APC) superfamily. Amino acid transporter (AAT) (TC 2.A.3.1) family.</text>
</comment>
<evidence type="ECO:0000256" key="4">
    <source>
        <dbReference type="ARBA" id="ARBA00022475"/>
    </source>
</evidence>
<keyword evidence="5" id="KW-0997">Cell inner membrane</keyword>
<dbReference type="PANTHER" id="PTHR43495">
    <property type="entry name" value="GABA PERMEASE"/>
    <property type="match status" value="1"/>
</dbReference>
<evidence type="ECO:0000256" key="10">
    <source>
        <dbReference type="SAM" id="MobiDB-lite"/>
    </source>
</evidence>
<dbReference type="FunFam" id="1.20.1740.10:FF:000001">
    <property type="entry name" value="Amino acid permease"/>
    <property type="match status" value="1"/>
</dbReference>
<feature type="transmembrane region" description="Helical" evidence="11">
    <location>
        <begin position="274"/>
        <end position="295"/>
    </location>
</feature>
<feature type="transmembrane region" description="Helical" evidence="11">
    <location>
        <begin position="367"/>
        <end position="387"/>
    </location>
</feature>
<keyword evidence="3" id="KW-0813">Transport</keyword>
<dbReference type="GO" id="GO:0006865">
    <property type="term" value="P:amino acid transport"/>
    <property type="evidence" value="ECO:0007669"/>
    <property type="project" value="UniProtKB-KW"/>
</dbReference>
<evidence type="ECO:0000313" key="13">
    <source>
        <dbReference type="EMBL" id="CEP25689.1"/>
    </source>
</evidence>
<protein>
    <submittedName>
        <fullName evidence="13">Proline-specific permease proY</fullName>
    </submittedName>
</protein>
<dbReference type="InterPro" id="IPR004841">
    <property type="entry name" value="AA-permease/SLC12A_dom"/>
</dbReference>
<dbReference type="Gene3D" id="1.20.1740.10">
    <property type="entry name" value="Amino acid/polyamine transporter I"/>
    <property type="match status" value="1"/>
</dbReference>
<feature type="domain" description="Amino acid permease/ SLC12A" evidence="12">
    <location>
        <begin position="50"/>
        <end position="485"/>
    </location>
</feature>
<comment type="subcellular location">
    <subcellularLocation>
        <location evidence="1">Cell inner membrane</location>
        <topology evidence="1">Multi-pass membrane protein</topology>
    </subcellularLocation>
</comment>
<keyword evidence="7" id="KW-0029">Amino-acid transport</keyword>
<dbReference type="InterPro" id="IPR004840">
    <property type="entry name" value="Amino_acid_permease_CS"/>
</dbReference>
<evidence type="ECO:0000256" key="2">
    <source>
        <dbReference type="ARBA" id="ARBA00008583"/>
    </source>
</evidence>
<feature type="transmembrane region" description="Helical" evidence="11">
    <location>
        <begin position="438"/>
        <end position="456"/>
    </location>
</feature>
<organism evidence="13">
    <name type="scientific">Propionibacterium freudenreichii subsp. freudenreichii</name>
    <dbReference type="NCBI Taxonomy" id="66712"/>
    <lineage>
        <taxon>Bacteria</taxon>
        <taxon>Bacillati</taxon>
        <taxon>Actinomycetota</taxon>
        <taxon>Actinomycetes</taxon>
        <taxon>Propionibacteriales</taxon>
        <taxon>Propionibacteriaceae</taxon>
        <taxon>Propionibacterium</taxon>
    </lineage>
</organism>
<accession>A0A0B7NXI7</accession>
<evidence type="ECO:0000256" key="1">
    <source>
        <dbReference type="ARBA" id="ARBA00004429"/>
    </source>
</evidence>
<evidence type="ECO:0000256" key="9">
    <source>
        <dbReference type="ARBA" id="ARBA00023136"/>
    </source>
</evidence>
<dbReference type="GO" id="GO:0055085">
    <property type="term" value="P:transmembrane transport"/>
    <property type="evidence" value="ECO:0007669"/>
    <property type="project" value="InterPro"/>
</dbReference>
<evidence type="ECO:0000259" key="12">
    <source>
        <dbReference type="Pfam" id="PF00324"/>
    </source>
</evidence>
<dbReference type="PANTHER" id="PTHR43495:SF4">
    <property type="entry name" value="AROMATIC AMINO ACID TRANSPORT PROTEIN AROP"/>
    <property type="match status" value="1"/>
</dbReference>
<keyword evidence="8 11" id="KW-1133">Transmembrane helix</keyword>
<evidence type="ECO:0000256" key="3">
    <source>
        <dbReference type="ARBA" id="ARBA00022448"/>
    </source>
</evidence>
<dbReference type="GO" id="GO:0005886">
    <property type="term" value="C:plasma membrane"/>
    <property type="evidence" value="ECO:0007669"/>
    <property type="project" value="UniProtKB-SubCell"/>
</dbReference>
<feature type="transmembrane region" description="Helical" evidence="11">
    <location>
        <begin position="188"/>
        <end position="212"/>
    </location>
</feature>
<evidence type="ECO:0000256" key="7">
    <source>
        <dbReference type="ARBA" id="ARBA00022970"/>
    </source>
</evidence>
<dbReference type="AlphaFoldDB" id="A0A0B7NXI7"/>
<feature type="transmembrane region" description="Helical" evidence="11">
    <location>
        <begin position="315"/>
        <end position="333"/>
    </location>
</feature>
<evidence type="ECO:0000256" key="11">
    <source>
        <dbReference type="SAM" id="Phobius"/>
    </source>
</evidence>
<proteinExistence type="inferred from homology"/>
<feature type="transmembrane region" description="Helical" evidence="11">
    <location>
        <begin position="75"/>
        <end position="94"/>
    </location>
</feature>
<dbReference type="EMBL" id="LM676381">
    <property type="protein sequence ID" value="CEP25689.1"/>
    <property type="molecule type" value="Genomic_DNA"/>
</dbReference>
<dbReference type="Pfam" id="PF00324">
    <property type="entry name" value="AA_permease"/>
    <property type="match status" value="1"/>
</dbReference>
<keyword evidence="4" id="KW-1003">Cell membrane</keyword>
<feature type="transmembrane region" description="Helical" evidence="11">
    <location>
        <begin position="156"/>
        <end position="176"/>
    </location>
</feature>